<dbReference type="PANTHER" id="PTHR16317">
    <property type="entry name" value="INTEGRIN ALPHA REPEAT DOMAIN-CONTAINING"/>
    <property type="match status" value="1"/>
</dbReference>
<dbReference type="WBParaSite" id="MBELARI_LOCUS11658">
    <property type="protein sequence ID" value="MBELARI_LOCUS11658"/>
    <property type="gene ID" value="MBELARI_LOCUS11658"/>
</dbReference>
<protein>
    <submittedName>
        <fullName evidence="3">Uncharacterized protein</fullName>
    </submittedName>
</protein>
<evidence type="ECO:0000313" key="3">
    <source>
        <dbReference type="WBParaSite" id="MBELARI_LOCUS11658"/>
    </source>
</evidence>
<dbReference type="GO" id="GO:0032006">
    <property type="term" value="P:regulation of TOR signaling"/>
    <property type="evidence" value="ECO:0007669"/>
    <property type="project" value="TreeGrafter"/>
</dbReference>
<accession>A0AAF3ECJ2</accession>
<dbReference type="AlphaFoldDB" id="A0AAF3ECJ2"/>
<dbReference type="Pfam" id="PF15907">
    <property type="entry name" value="Itfg2"/>
    <property type="match status" value="1"/>
</dbReference>
<evidence type="ECO:0000256" key="1">
    <source>
        <dbReference type="SAM" id="MobiDB-lite"/>
    </source>
</evidence>
<feature type="region of interest" description="Disordered" evidence="1">
    <location>
        <begin position="13"/>
        <end position="36"/>
    </location>
</feature>
<sequence>MLDVLDVLSVNSESPQVGRKGSVGNRSSKLPAPPAHESTLERLCKINARVIRSINLNSAPASSLLVPEYEVLVVGKYNGEIVFVPFTLDLAHSFRTPSVIINRQRVKSPITALTIGKVSPNFPNDMIVSISANGFLQIIQAPSLDGTIAPHVLHTQMIHANIMSAYLHPVEKRQSMELIVVMTDRVVRTFRWDDEQKRFLVVGKWELTGQIMAIAIGDNPLRGTECWAKLHTSRRFVSCRLGANKSVSIHQMATDTPEKLMIMPYRCYFVDMFEPKAQEVIIHANLRERRLFSPSKELASFATLRLAGVNILASIDRYGLVFIHAYNEKTIKLFVIPPIIQFTSLPECVRLSICHYNGFLVIAVTSHSKKVQIHTISIDFIMDLVGEMEESVPASEMLNAKGEIDPKLEPIPSSV</sequence>
<keyword evidence="2" id="KW-1185">Reference proteome</keyword>
<dbReference type="PANTHER" id="PTHR16317:SF1">
    <property type="entry name" value="KICSTOR COMPLEX PROTEIN ITFG2"/>
    <property type="match status" value="1"/>
</dbReference>
<name>A0AAF3ECJ2_9BILA</name>
<organism evidence="2 3">
    <name type="scientific">Mesorhabditis belari</name>
    <dbReference type="NCBI Taxonomy" id="2138241"/>
    <lineage>
        <taxon>Eukaryota</taxon>
        <taxon>Metazoa</taxon>
        <taxon>Ecdysozoa</taxon>
        <taxon>Nematoda</taxon>
        <taxon>Chromadorea</taxon>
        <taxon>Rhabditida</taxon>
        <taxon>Rhabditina</taxon>
        <taxon>Rhabditomorpha</taxon>
        <taxon>Rhabditoidea</taxon>
        <taxon>Rhabditidae</taxon>
        <taxon>Mesorhabditinae</taxon>
        <taxon>Mesorhabditis</taxon>
    </lineage>
</organism>
<dbReference type="SUPFAM" id="SSF50978">
    <property type="entry name" value="WD40 repeat-like"/>
    <property type="match status" value="1"/>
</dbReference>
<dbReference type="InterPro" id="IPR036322">
    <property type="entry name" value="WD40_repeat_dom_sf"/>
</dbReference>
<evidence type="ECO:0000313" key="2">
    <source>
        <dbReference type="Proteomes" id="UP000887575"/>
    </source>
</evidence>
<dbReference type="Proteomes" id="UP000887575">
    <property type="component" value="Unassembled WGS sequence"/>
</dbReference>
<dbReference type="InterPro" id="IPR031793">
    <property type="entry name" value="KICSTOR_ITFG2"/>
</dbReference>
<proteinExistence type="predicted"/>
<reference evidence="3" key="1">
    <citation type="submission" date="2024-02" db="UniProtKB">
        <authorList>
            <consortium name="WormBaseParasite"/>
        </authorList>
    </citation>
    <scope>IDENTIFICATION</scope>
</reference>